<dbReference type="InterPro" id="IPR036890">
    <property type="entry name" value="HATPase_C_sf"/>
</dbReference>
<evidence type="ECO:0000256" key="10">
    <source>
        <dbReference type="ARBA" id="ARBA00022741"/>
    </source>
</evidence>
<dbReference type="Gene3D" id="2.10.70.100">
    <property type="match status" value="1"/>
</dbReference>
<evidence type="ECO:0000256" key="2">
    <source>
        <dbReference type="ARBA" id="ARBA00012438"/>
    </source>
</evidence>
<keyword evidence="14" id="KW-0843">Virulence</keyword>
<dbReference type="SUPFAM" id="SSF55785">
    <property type="entry name" value="PYP-like sensor domain (PAS domain)"/>
    <property type="match status" value="2"/>
</dbReference>
<dbReference type="EC" id="2.7.13.3" evidence="2"/>
<evidence type="ECO:0000313" key="19">
    <source>
        <dbReference type="Proteomes" id="UP000183987"/>
    </source>
</evidence>
<dbReference type="PROSITE" id="PS50113">
    <property type="entry name" value="PAC"/>
    <property type="match status" value="2"/>
</dbReference>
<feature type="domain" description="PAS" evidence="16">
    <location>
        <begin position="19"/>
        <end position="90"/>
    </location>
</feature>
<dbReference type="AlphaFoldDB" id="A0A1M5EC17"/>
<evidence type="ECO:0000256" key="6">
    <source>
        <dbReference type="ARBA" id="ARBA00022630"/>
    </source>
</evidence>
<evidence type="ECO:0000256" key="8">
    <source>
        <dbReference type="ARBA" id="ARBA00022679"/>
    </source>
</evidence>
<dbReference type="InterPro" id="IPR000014">
    <property type="entry name" value="PAS"/>
</dbReference>
<proteinExistence type="predicted"/>
<feature type="domain" description="PAC" evidence="17">
    <location>
        <begin position="227"/>
        <end position="278"/>
    </location>
</feature>
<evidence type="ECO:0000256" key="12">
    <source>
        <dbReference type="ARBA" id="ARBA00022840"/>
    </source>
</evidence>
<evidence type="ECO:0000256" key="1">
    <source>
        <dbReference type="ARBA" id="ARBA00000085"/>
    </source>
</evidence>
<keyword evidence="11" id="KW-0418">Kinase</keyword>
<evidence type="ECO:0000259" key="16">
    <source>
        <dbReference type="PROSITE" id="PS50112"/>
    </source>
</evidence>
<dbReference type="Gene3D" id="3.30.450.20">
    <property type="entry name" value="PAS domain"/>
    <property type="match status" value="2"/>
</dbReference>
<dbReference type="InterPro" id="IPR035965">
    <property type="entry name" value="PAS-like_dom_sf"/>
</dbReference>
<protein>
    <recommendedName>
        <fullName evidence="2">histidine kinase</fullName>
        <ecNumber evidence="2">2.7.13.3</ecNumber>
    </recommendedName>
</protein>
<dbReference type="SMART" id="SM00091">
    <property type="entry name" value="PAS"/>
    <property type="match status" value="2"/>
</dbReference>
<dbReference type="EMBL" id="FQUE01000012">
    <property type="protein sequence ID" value="SHF76726.1"/>
    <property type="molecule type" value="Genomic_DNA"/>
</dbReference>
<keyword evidence="15" id="KW-0675">Receptor</keyword>
<evidence type="ECO:0000313" key="18">
    <source>
        <dbReference type="EMBL" id="SHF76726.1"/>
    </source>
</evidence>
<evidence type="ECO:0000259" key="17">
    <source>
        <dbReference type="PROSITE" id="PS50113"/>
    </source>
</evidence>
<dbReference type="GO" id="GO:0009881">
    <property type="term" value="F:photoreceptor activity"/>
    <property type="evidence" value="ECO:0007669"/>
    <property type="project" value="UniProtKB-KW"/>
</dbReference>
<dbReference type="InterPro" id="IPR001610">
    <property type="entry name" value="PAC"/>
</dbReference>
<keyword evidence="8" id="KW-0808">Transferase</keyword>
<dbReference type="RefSeq" id="WP_072858584.1">
    <property type="nucleotide sequence ID" value="NZ_FQUE01000012.1"/>
</dbReference>
<evidence type="ECO:0000256" key="14">
    <source>
        <dbReference type="ARBA" id="ARBA00023026"/>
    </source>
</evidence>
<dbReference type="GO" id="GO:0004673">
    <property type="term" value="F:protein histidine kinase activity"/>
    <property type="evidence" value="ECO:0007669"/>
    <property type="project" value="UniProtKB-EC"/>
</dbReference>
<organism evidence="18 19">
    <name type="scientific">Loktanella atrilutea</name>
    <dbReference type="NCBI Taxonomy" id="366533"/>
    <lineage>
        <taxon>Bacteria</taxon>
        <taxon>Pseudomonadati</taxon>
        <taxon>Pseudomonadota</taxon>
        <taxon>Alphaproteobacteria</taxon>
        <taxon>Rhodobacterales</taxon>
        <taxon>Roseobacteraceae</taxon>
        <taxon>Loktanella</taxon>
    </lineage>
</organism>
<accession>A0A1M5EC17</accession>
<name>A0A1M5EC17_LOKAT</name>
<keyword evidence="12" id="KW-0067">ATP-binding</keyword>
<dbReference type="Gene3D" id="3.30.565.10">
    <property type="entry name" value="Histidine kinase-like ATPase, C-terminal domain"/>
    <property type="match status" value="1"/>
</dbReference>
<feature type="domain" description="PAS" evidence="16">
    <location>
        <begin position="152"/>
        <end position="224"/>
    </location>
</feature>
<keyword evidence="4" id="KW-0597">Phosphoprotein</keyword>
<keyword evidence="10" id="KW-0547">Nucleotide-binding</keyword>
<dbReference type="SMART" id="SM00911">
    <property type="entry name" value="HWE_HK"/>
    <property type="match status" value="1"/>
</dbReference>
<keyword evidence="19" id="KW-1185">Reference proteome</keyword>
<comment type="catalytic activity">
    <reaction evidence="1">
        <text>ATP + protein L-histidine = ADP + protein N-phospho-L-histidine.</text>
        <dbReference type="EC" id="2.7.13.3"/>
    </reaction>
</comment>
<keyword evidence="5" id="KW-0716">Sensory transduction</keyword>
<gene>
    <name evidence="18" type="ORF">SAMN05444339_11233</name>
</gene>
<dbReference type="SUPFAM" id="SSF55874">
    <property type="entry name" value="ATPase domain of HSP90 chaperone/DNA topoisomerase II/histidine kinase"/>
    <property type="match status" value="1"/>
</dbReference>
<feature type="domain" description="PAC" evidence="17">
    <location>
        <begin position="95"/>
        <end position="151"/>
    </location>
</feature>
<evidence type="ECO:0000256" key="5">
    <source>
        <dbReference type="ARBA" id="ARBA00022606"/>
    </source>
</evidence>
<dbReference type="GO" id="GO:0005524">
    <property type="term" value="F:ATP binding"/>
    <property type="evidence" value="ECO:0007669"/>
    <property type="project" value="UniProtKB-KW"/>
</dbReference>
<evidence type="ECO:0000256" key="3">
    <source>
        <dbReference type="ARBA" id="ARBA00022543"/>
    </source>
</evidence>
<dbReference type="OrthoDB" id="9816309at2"/>
<keyword evidence="6" id="KW-0285">Flavoprotein</keyword>
<reference evidence="19" key="1">
    <citation type="submission" date="2016-11" db="EMBL/GenBank/DDBJ databases">
        <authorList>
            <person name="Varghese N."/>
            <person name="Submissions S."/>
        </authorList>
    </citation>
    <scope>NUCLEOTIDE SEQUENCE [LARGE SCALE GENOMIC DNA]</scope>
    <source>
        <strain evidence="19">DSM 29326</strain>
    </source>
</reference>
<evidence type="ECO:0000256" key="7">
    <source>
        <dbReference type="ARBA" id="ARBA00022643"/>
    </source>
</evidence>
<evidence type="ECO:0000256" key="15">
    <source>
        <dbReference type="ARBA" id="ARBA00023170"/>
    </source>
</evidence>
<dbReference type="STRING" id="366533.SAMN05444339_11233"/>
<keyword evidence="3" id="KW-0600">Photoreceptor protein</keyword>
<keyword evidence="13" id="KW-0157">Chromophore</keyword>
<dbReference type="InterPro" id="IPR011102">
    <property type="entry name" value="Sig_transdc_His_kinase_HWE"/>
</dbReference>
<dbReference type="SMART" id="SM00086">
    <property type="entry name" value="PAC"/>
    <property type="match status" value="2"/>
</dbReference>
<keyword evidence="9" id="KW-0677">Repeat</keyword>
<dbReference type="PROSITE" id="PS50112">
    <property type="entry name" value="PAS"/>
    <property type="match status" value="2"/>
</dbReference>
<keyword evidence="7" id="KW-0288">FMN</keyword>
<dbReference type="Pfam" id="PF07536">
    <property type="entry name" value="HWE_HK"/>
    <property type="match status" value="1"/>
</dbReference>
<dbReference type="Proteomes" id="UP000183987">
    <property type="component" value="Unassembled WGS sequence"/>
</dbReference>
<dbReference type="PANTHER" id="PTHR41523">
    <property type="entry name" value="TWO-COMPONENT SYSTEM SENSOR PROTEIN"/>
    <property type="match status" value="1"/>
</dbReference>
<dbReference type="InterPro" id="IPR000700">
    <property type="entry name" value="PAS-assoc_C"/>
</dbReference>
<evidence type="ECO:0000256" key="9">
    <source>
        <dbReference type="ARBA" id="ARBA00022737"/>
    </source>
</evidence>
<dbReference type="NCBIfam" id="TIGR00229">
    <property type="entry name" value="sensory_box"/>
    <property type="match status" value="2"/>
</dbReference>
<evidence type="ECO:0000256" key="4">
    <source>
        <dbReference type="ARBA" id="ARBA00022553"/>
    </source>
</evidence>
<sequence length="464" mass="51098">MLPTPLSSIPVDTSSPELPVAALEAAVRAAKIGVWHWDVRTDTISYSDLARSIFGLPETGTITMEMVRALTHPEDLPVTRDIARRALDPAVRSSEVYSYRIIRPDTGEVRWIQAHGLAQFGMVNGAEVALTYSGSIQDVTERRVLREALADREARLRLAIEAGDLAVWDLDIATDMVSPSPELNRLFGLPQDTIPSADDLRRLYAPGEEERLQAVSAAQMAEGNTKVQSEVRFILHDGQERTFLLRADIQPEQPPFKRALGVLIDVTDRVRQEQRLTTIAMEMRHRLKNAFAVIAAIASKSWPANDRDKGLRWFRGRLQAISAATDLMFQPDTEELLIADLADRIVAPYRHPDHDPFILEGSGVAVPTSLATPVAMALHELATNAVKYGALSVPEGRVTVRWEAIADAGINIEWQEKGGPPVTAPERSGFGSTLLGSALFPAPHQVEHDFDVEGVRCTIVLRPS</sequence>
<evidence type="ECO:0000256" key="11">
    <source>
        <dbReference type="ARBA" id="ARBA00022777"/>
    </source>
</evidence>
<evidence type="ECO:0000256" key="13">
    <source>
        <dbReference type="ARBA" id="ARBA00022991"/>
    </source>
</evidence>
<dbReference type="PANTHER" id="PTHR41523:SF7">
    <property type="entry name" value="HISTIDINE KINASE"/>
    <property type="match status" value="1"/>
</dbReference>